<accession>A0A7C3GI41</accession>
<dbReference type="Proteomes" id="UP000886043">
    <property type="component" value="Unassembled WGS sequence"/>
</dbReference>
<organism evidence="1">
    <name type="scientific">Thermosulfurimonas dismutans</name>
    <dbReference type="NCBI Taxonomy" id="999894"/>
    <lineage>
        <taxon>Bacteria</taxon>
        <taxon>Pseudomonadati</taxon>
        <taxon>Thermodesulfobacteriota</taxon>
        <taxon>Thermodesulfobacteria</taxon>
        <taxon>Thermodesulfobacteriales</taxon>
        <taxon>Thermodesulfobacteriaceae</taxon>
        <taxon>Thermosulfurimonas</taxon>
    </lineage>
</organism>
<dbReference type="SUPFAM" id="SSF101898">
    <property type="entry name" value="NHL repeat"/>
    <property type="match status" value="1"/>
</dbReference>
<protein>
    <recommendedName>
        <fullName evidence="2">NHL repeat containing protein</fullName>
    </recommendedName>
</protein>
<proteinExistence type="predicted"/>
<dbReference type="Gene3D" id="2.120.10.30">
    <property type="entry name" value="TolB, C-terminal domain"/>
    <property type="match status" value="2"/>
</dbReference>
<dbReference type="EMBL" id="DRMH01000107">
    <property type="protein sequence ID" value="HFC98379.1"/>
    <property type="molecule type" value="Genomic_DNA"/>
</dbReference>
<reference evidence="1" key="1">
    <citation type="journal article" date="2020" name="mSystems">
        <title>Genome- and Community-Level Interaction Insights into Carbon Utilization and Element Cycling Functions of Hydrothermarchaeota in Hydrothermal Sediment.</title>
        <authorList>
            <person name="Zhou Z."/>
            <person name="Liu Y."/>
            <person name="Xu W."/>
            <person name="Pan J."/>
            <person name="Luo Z.H."/>
            <person name="Li M."/>
        </authorList>
    </citation>
    <scope>NUCLEOTIDE SEQUENCE [LARGE SCALE GENOMIC DNA]</scope>
    <source>
        <strain evidence="1">HyVt-483</strain>
    </source>
</reference>
<sequence>MEVGPDGSHLLYPMSATWEKGRFYVVDTGNHRLISYDAQGKPLKAVNPGGRLVAPLDLDFGPRGHLWVVERSENALLEIDLASRSIRTHRLRYQGRELFPERLVWRQGWLYVLDRETGGVAMARLEGEKLVVKRIWVPKVRPFTGFLDFKVRDDGIWALEKTTHRIFHLSPRGKEEVWKPAVGLVYPVSLEVSGGRIYILDRYLRKIFVFTLQNPPQLLYSFMEKGWRRGQLYLPRELELTPEGLLVVDEGNGRVEVWAGGS</sequence>
<evidence type="ECO:0008006" key="2">
    <source>
        <dbReference type="Google" id="ProtNLM"/>
    </source>
</evidence>
<gene>
    <name evidence="1" type="ORF">ENJ40_08000</name>
</gene>
<comment type="caution">
    <text evidence="1">The sequence shown here is derived from an EMBL/GenBank/DDBJ whole genome shotgun (WGS) entry which is preliminary data.</text>
</comment>
<dbReference type="AlphaFoldDB" id="A0A7C3GI41"/>
<name>A0A7C3GI41_9BACT</name>
<evidence type="ECO:0000313" key="1">
    <source>
        <dbReference type="EMBL" id="HFC98379.1"/>
    </source>
</evidence>
<dbReference type="InterPro" id="IPR011042">
    <property type="entry name" value="6-blade_b-propeller_TolB-like"/>
</dbReference>